<reference evidence="1" key="1">
    <citation type="submission" date="2023-04" db="EMBL/GenBank/DDBJ databases">
        <title>Draft Genome sequencing of Naganishia species isolated from polar environments using Oxford Nanopore Technology.</title>
        <authorList>
            <person name="Leo P."/>
            <person name="Venkateswaran K."/>
        </authorList>
    </citation>
    <scope>NUCLEOTIDE SEQUENCE</scope>
    <source>
        <strain evidence="1">MNA-CCFEE 5261</strain>
    </source>
</reference>
<proteinExistence type="predicted"/>
<gene>
    <name evidence="1" type="ORF">QFC19_001796</name>
</gene>
<accession>A0ACC2WEC2</accession>
<name>A0ACC2WEC2_9TREE</name>
<evidence type="ECO:0000313" key="1">
    <source>
        <dbReference type="EMBL" id="KAJ9110125.1"/>
    </source>
</evidence>
<dbReference type="Proteomes" id="UP001241377">
    <property type="component" value="Unassembled WGS sequence"/>
</dbReference>
<organism evidence="1 2">
    <name type="scientific">Naganishia cerealis</name>
    <dbReference type="NCBI Taxonomy" id="610337"/>
    <lineage>
        <taxon>Eukaryota</taxon>
        <taxon>Fungi</taxon>
        <taxon>Dikarya</taxon>
        <taxon>Basidiomycota</taxon>
        <taxon>Agaricomycotina</taxon>
        <taxon>Tremellomycetes</taxon>
        <taxon>Filobasidiales</taxon>
        <taxon>Filobasidiaceae</taxon>
        <taxon>Naganishia</taxon>
    </lineage>
</organism>
<evidence type="ECO:0000313" key="2">
    <source>
        <dbReference type="Proteomes" id="UP001241377"/>
    </source>
</evidence>
<sequence>MFHDALLIGAFAAYIDEFYDVPHIVRPGQTISAISTSRRLGGKGANQAKAAACAGATVLLDGAVGSGAEGREVVDELCAAVQGVKDAGVPTPTPATDEGGRILSDRIRKWDDGPTGKAMIQRAQDGENSIIILAGANFSHPTKPYSPLLPRGTTHLLLANEIPFPETIAYLRASSPSPSSGGMSASTITTIYNPSPMPSSTQLLDFPWSLVTWLIVNEGELGDIARAVLSPSNTEKHVQQAVEYLTSGDKEKDEARNVEASTTVARALHTALPRLSSLDNEPTEGAGGAVNIICTLGSSGVLYVRSLPTTTATATASVSAKRIAAAKLLRPIRDTTGAGDCFMGFLAAGLMRLEERVGGGGDANDQADGVKEEEEEAFDDVIRRCLTVRSSPRLTSLQ</sequence>
<comment type="caution">
    <text evidence="1">The sequence shown here is derived from an EMBL/GenBank/DDBJ whole genome shotgun (WGS) entry which is preliminary data.</text>
</comment>
<dbReference type="EMBL" id="JASBWR010000014">
    <property type="protein sequence ID" value="KAJ9110125.1"/>
    <property type="molecule type" value="Genomic_DNA"/>
</dbReference>
<keyword evidence="2" id="KW-1185">Reference proteome</keyword>
<protein>
    <submittedName>
        <fullName evidence="1">Uncharacterized protein</fullName>
    </submittedName>
</protein>